<dbReference type="Proteomes" id="UP000257045">
    <property type="component" value="Unassembled WGS sequence"/>
</dbReference>
<keyword evidence="5 12" id="KW-1133">Transmembrane helix</keyword>
<proteinExistence type="inferred from homology"/>
<dbReference type="SUPFAM" id="SSF109998">
    <property type="entry name" value="Triger factor/SurA peptide-binding domain-like"/>
    <property type="match status" value="1"/>
</dbReference>
<keyword evidence="2" id="KW-1003">Cell membrane</keyword>
<organism evidence="14 15">
    <name type="scientific">Helicobacter brantae</name>
    <dbReference type="NCBI Taxonomy" id="375927"/>
    <lineage>
        <taxon>Bacteria</taxon>
        <taxon>Pseudomonadati</taxon>
        <taxon>Campylobacterota</taxon>
        <taxon>Epsilonproteobacteria</taxon>
        <taxon>Campylobacterales</taxon>
        <taxon>Helicobacteraceae</taxon>
        <taxon>Helicobacter</taxon>
    </lineage>
</organism>
<evidence type="ECO:0000313" key="14">
    <source>
        <dbReference type="EMBL" id="RDU71130.1"/>
    </source>
</evidence>
<reference evidence="14 15" key="1">
    <citation type="submission" date="2018-04" db="EMBL/GenBank/DDBJ databases">
        <title>Novel Campyloabacter and Helicobacter Species and Strains.</title>
        <authorList>
            <person name="Mannion A.J."/>
            <person name="Shen Z."/>
            <person name="Fox J.G."/>
        </authorList>
    </citation>
    <scope>NUCLEOTIDE SEQUENCE [LARGE SCALE GENOMIC DNA]</scope>
    <source>
        <strain evidence="14 15">MIT 04-9366</strain>
    </source>
</reference>
<dbReference type="InterPro" id="IPR052029">
    <property type="entry name" value="PpiD_chaperone"/>
</dbReference>
<dbReference type="GO" id="GO:0003755">
    <property type="term" value="F:peptidyl-prolyl cis-trans isomerase activity"/>
    <property type="evidence" value="ECO:0007669"/>
    <property type="project" value="UniProtKB-KW"/>
</dbReference>
<evidence type="ECO:0000256" key="9">
    <source>
        <dbReference type="ARBA" id="ARBA00040743"/>
    </source>
</evidence>
<protein>
    <recommendedName>
        <fullName evidence="9">Periplasmic chaperone PpiD</fullName>
    </recommendedName>
    <alternativeName>
        <fullName evidence="10">Periplasmic folding chaperone</fullName>
    </alternativeName>
</protein>
<evidence type="ECO:0000256" key="10">
    <source>
        <dbReference type="ARBA" id="ARBA00042775"/>
    </source>
</evidence>
<dbReference type="Pfam" id="PF13624">
    <property type="entry name" value="SurA_N_3"/>
    <property type="match status" value="1"/>
</dbReference>
<dbReference type="Gene3D" id="1.10.4030.10">
    <property type="entry name" value="Porin chaperone SurA, peptide-binding domain"/>
    <property type="match status" value="1"/>
</dbReference>
<dbReference type="EMBL" id="NXLV01000004">
    <property type="protein sequence ID" value="RDU71130.1"/>
    <property type="molecule type" value="Genomic_DNA"/>
</dbReference>
<keyword evidence="15" id="KW-1185">Reference proteome</keyword>
<gene>
    <name evidence="14" type="ORF">CQA58_03180</name>
</gene>
<evidence type="ECO:0000256" key="7">
    <source>
        <dbReference type="ARBA" id="ARBA00023186"/>
    </source>
</evidence>
<keyword evidence="4 12" id="KW-0812">Transmembrane</keyword>
<evidence type="ECO:0000256" key="3">
    <source>
        <dbReference type="ARBA" id="ARBA00022519"/>
    </source>
</evidence>
<comment type="similarity">
    <text evidence="8">Belongs to the PpiD chaperone family.</text>
</comment>
<evidence type="ECO:0000256" key="1">
    <source>
        <dbReference type="ARBA" id="ARBA00004382"/>
    </source>
</evidence>
<evidence type="ECO:0000313" key="15">
    <source>
        <dbReference type="Proteomes" id="UP000257045"/>
    </source>
</evidence>
<keyword evidence="11" id="KW-0697">Rotamase</keyword>
<dbReference type="InterPro" id="IPR027304">
    <property type="entry name" value="Trigger_fact/SurA_dom_sf"/>
</dbReference>
<dbReference type="Gene3D" id="3.10.50.40">
    <property type="match status" value="1"/>
</dbReference>
<evidence type="ECO:0000256" key="4">
    <source>
        <dbReference type="ARBA" id="ARBA00022692"/>
    </source>
</evidence>
<accession>A0A3D8J1M1</accession>
<sequence length="491" mass="56512">MIEWMQKHKKWLVVTIWISTIAFIAAGMVGWGSLNFSLDQGVVAKVGDVKVTQRQFDNQFRQIFAQYNSDGGLDLQKAKELGLEKLALDLVIQRALLQNFANEMGIYVSEKEVQSEIAKLEFFQEKDLLGQSKFSLKLYQDLLKQNNIAPSDFEQDIKDDLLIKKALTLLPPLQITNLEEETFLFPFQIQDELKIKILSLSQIHPKPTKEEIESFWKDNQEQFTYPAEYKIEYLIVPEEDQKPTQEDLQKLYEDTKSQFLDENGNIKPFKEVLEELKEQKKSEMAEEKALLEYVKLKESKELYGLVDTLIEGEKKLGLEVQEAIEGANVGDTINPIKTAEGYVVVKLIEKKPQSKKTYEDAKEEAKELLVQKLKQEQLIALAKESVAQGFRGESIGYVDLMQFKSIKGLDSQESMALTSRVLSSQTPRGYVLLGEKAVVFEVIKQKLKESISQEVSANSRQLVEMFKDSMIRKDFFKYLENKYKIIQLKTL</sequence>
<dbReference type="GO" id="GO:0005886">
    <property type="term" value="C:plasma membrane"/>
    <property type="evidence" value="ECO:0007669"/>
    <property type="project" value="UniProtKB-SubCell"/>
</dbReference>
<keyword evidence="6 12" id="KW-0472">Membrane</keyword>
<feature type="domain" description="PpiC" evidence="13">
    <location>
        <begin position="226"/>
        <end position="349"/>
    </location>
</feature>
<feature type="transmembrane region" description="Helical" evidence="12">
    <location>
        <begin position="12"/>
        <end position="34"/>
    </location>
</feature>
<comment type="subcellular location">
    <subcellularLocation>
        <location evidence="1">Cell inner membrane</location>
        <topology evidence="1">Single-pass type II membrane protein</topology>
        <orientation evidence="1">Periplasmic side</orientation>
    </subcellularLocation>
</comment>
<dbReference type="RefSeq" id="WP_115569276.1">
    <property type="nucleotide sequence ID" value="NZ_NXLV01000004.1"/>
</dbReference>
<dbReference type="OrthoDB" id="9788030at2"/>
<evidence type="ECO:0000256" key="8">
    <source>
        <dbReference type="ARBA" id="ARBA00038408"/>
    </source>
</evidence>
<evidence type="ECO:0000256" key="5">
    <source>
        <dbReference type="ARBA" id="ARBA00022989"/>
    </source>
</evidence>
<comment type="caution">
    <text evidence="14">The sequence shown here is derived from an EMBL/GenBank/DDBJ whole genome shotgun (WGS) entry which is preliminary data.</text>
</comment>
<evidence type="ECO:0000256" key="6">
    <source>
        <dbReference type="ARBA" id="ARBA00023136"/>
    </source>
</evidence>
<dbReference type="PANTHER" id="PTHR47529:SF1">
    <property type="entry name" value="PERIPLASMIC CHAPERONE PPID"/>
    <property type="match status" value="1"/>
</dbReference>
<evidence type="ECO:0000256" key="2">
    <source>
        <dbReference type="ARBA" id="ARBA00022475"/>
    </source>
</evidence>
<keyword evidence="11" id="KW-0413">Isomerase</keyword>
<dbReference type="PANTHER" id="PTHR47529">
    <property type="entry name" value="PEPTIDYL-PROLYL CIS-TRANS ISOMERASE D"/>
    <property type="match status" value="1"/>
</dbReference>
<evidence type="ECO:0000256" key="11">
    <source>
        <dbReference type="PROSITE-ProRule" id="PRU00278"/>
    </source>
</evidence>
<dbReference type="AlphaFoldDB" id="A0A3D8J1M1"/>
<dbReference type="InterPro" id="IPR000297">
    <property type="entry name" value="PPIase_PpiC"/>
</dbReference>
<dbReference type="InterPro" id="IPR046357">
    <property type="entry name" value="PPIase_dom_sf"/>
</dbReference>
<dbReference type="Pfam" id="PF13145">
    <property type="entry name" value="Rotamase_2"/>
    <property type="match status" value="1"/>
</dbReference>
<evidence type="ECO:0000256" key="12">
    <source>
        <dbReference type="SAM" id="Phobius"/>
    </source>
</evidence>
<evidence type="ECO:0000259" key="13">
    <source>
        <dbReference type="PROSITE" id="PS50198"/>
    </source>
</evidence>
<dbReference type="PROSITE" id="PS50198">
    <property type="entry name" value="PPIC_PPIASE_2"/>
    <property type="match status" value="1"/>
</dbReference>
<keyword evidence="7" id="KW-0143">Chaperone</keyword>
<keyword evidence="3" id="KW-0997">Cell inner membrane</keyword>
<name>A0A3D8J1M1_9HELI</name>